<keyword evidence="7" id="KW-1090">Inhibition of host innate immune response by virus</keyword>
<keyword evidence="9" id="KW-0899">Viral immunoevasion</keyword>
<evidence type="ECO:0000256" key="1">
    <source>
        <dbReference type="ARBA" id="ARBA00003603"/>
    </source>
</evidence>
<dbReference type="Pfam" id="PF01524">
    <property type="entry name" value="Gemini_V2"/>
    <property type="match status" value="1"/>
</dbReference>
<evidence type="ECO:0000256" key="2">
    <source>
        <dbReference type="ARBA" id="ARBA00004407"/>
    </source>
</evidence>
<evidence type="ECO:0000256" key="3">
    <source>
        <dbReference type="ARBA" id="ARBA00009397"/>
    </source>
</evidence>
<dbReference type="EMBL" id="MN249669">
    <property type="protein sequence ID" value="QIJ32347.1"/>
    <property type="molecule type" value="Genomic_DNA"/>
</dbReference>
<evidence type="ECO:0000256" key="7">
    <source>
        <dbReference type="ARBA" id="ARBA00022632"/>
    </source>
</evidence>
<comment type="subunit">
    <text evidence="4 10">Interacts with host SGS3.</text>
</comment>
<evidence type="ECO:0000256" key="8">
    <source>
        <dbReference type="ARBA" id="ARBA00023200"/>
    </source>
</evidence>
<evidence type="ECO:0000256" key="4">
    <source>
        <dbReference type="ARBA" id="ARBA00011105"/>
    </source>
</evidence>
<evidence type="ECO:0000256" key="5">
    <source>
        <dbReference type="ARBA" id="ARBA00022463"/>
    </source>
</evidence>
<dbReference type="Pfam" id="PF03716">
    <property type="entry name" value="WCCH"/>
    <property type="match status" value="1"/>
</dbReference>
<evidence type="ECO:0000313" key="12">
    <source>
        <dbReference type="EMBL" id="QIJ32347.1"/>
    </source>
</evidence>
<comment type="subcellular location">
    <subcellularLocation>
        <location evidence="2 10">Host cytoplasm</location>
        <location evidence="2 10">Host perinuclear region</location>
    </subcellularLocation>
</comment>
<reference evidence="12" key="1">
    <citation type="submission" date="2019-07" db="EMBL/GenBank/DDBJ databases">
        <title>Yunnan Begomovirus Populations Are Highly Recombinant, Rapidly Evolving, and Segregated Based on Geographical Location.</title>
        <authorList>
            <person name="Zhao L."/>
            <person name="Zhong J."/>
            <person name="Li T."/>
            <person name="Ding M."/>
        </authorList>
    </citation>
    <scope>NUCLEOTIDE SEQUENCE</scope>
    <source>
        <strain evidence="12">YN4387</strain>
    </source>
</reference>
<sequence>MWDPLVNEFPETVHGFRCMLSIKYLQLLSEGYSPDTVGYDLIRELISIWRSRNYVEASCRYRHFYPRVEGASSSELRQPLLNPCNCPHCPRHKISNVGEQAHEPQTQNVQDVQKS</sequence>
<proteinExistence type="inferred from homology"/>
<evidence type="ECO:0000256" key="9">
    <source>
        <dbReference type="ARBA" id="ARBA00023280"/>
    </source>
</evidence>
<accession>A0A6G7MB46</accession>
<keyword evidence="5 10" id="KW-0941">Suppressor of RNA silencing</keyword>
<evidence type="ECO:0000256" key="10">
    <source>
        <dbReference type="RuleBase" id="RU364051"/>
    </source>
</evidence>
<name>A0A6G7MB46_9GEMI</name>
<protein>
    <recommendedName>
        <fullName evidence="10">Protein V2</fullName>
    </recommendedName>
</protein>
<organism evidence="12">
    <name type="scientific">Malvastrum yellow vein virus</name>
    <dbReference type="NCBI Taxonomy" id="222475"/>
    <lineage>
        <taxon>Viruses</taxon>
        <taxon>Monodnaviria</taxon>
        <taxon>Shotokuvirae</taxon>
        <taxon>Cressdnaviricota</taxon>
        <taxon>Repensiviricetes</taxon>
        <taxon>Geplafuvirales</taxon>
        <taxon>Geminiviridae</taxon>
        <taxon>Begomovirus</taxon>
        <taxon>Begomovirus malvatrumvenae</taxon>
    </lineage>
</organism>
<comment type="function">
    <text evidence="1 10">Through its interaction with host SGS3, acts as a suppressor of RNA-mediated gene silencing, also known as post-transcriptional gene silencing (PTGS), a mechanism of plant viral defense that limits the accumulation of viral RNAs.</text>
</comment>
<gene>
    <name evidence="12" type="primary">V2</name>
</gene>
<evidence type="ECO:0000259" key="11">
    <source>
        <dbReference type="Pfam" id="PF03716"/>
    </source>
</evidence>
<dbReference type="InterPro" id="IPR002511">
    <property type="entry name" value="Gemini_V2"/>
</dbReference>
<comment type="similarity">
    <text evidence="3 10">Belongs to the geminiviridae protein AV2/V2 family.</text>
</comment>
<dbReference type="GO" id="GO:0044220">
    <property type="term" value="C:host cell perinuclear region of cytoplasm"/>
    <property type="evidence" value="ECO:0007669"/>
    <property type="project" value="UniProtKB-SubCell"/>
</dbReference>
<feature type="domain" description="WCCH motif" evidence="11">
    <location>
        <begin position="83"/>
        <end position="102"/>
    </location>
</feature>
<dbReference type="GO" id="GO:0060967">
    <property type="term" value="P:negative regulation of gene silencing by regulatory ncRNA"/>
    <property type="evidence" value="ECO:0007669"/>
    <property type="project" value="InterPro"/>
</dbReference>
<dbReference type="GO" id="GO:0052170">
    <property type="term" value="P:symbiont-mediated suppression of host innate immune response"/>
    <property type="evidence" value="ECO:0007669"/>
    <property type="project" value="UniProtKB-KW"/>
</dbReference>
<evidence type="ECO:0000256" key="6">
    <source>
        <dbReference type="ARBA" id="ARBA00022581"/>
    </source>
</evidence>
<keyword evidence="8 10" id="KW-1035">Host cytoplasm</keyword>
<dbReference type="InterPro" id="IPR005159">
    <property type="entry name" value="WCCH"/>
</dbReference>
<keyword evidence="6 10" id="KW-0945">Host-virus interaction</keyword>